<name>A0A855X3Q3_9BACT</name>
<evidence type="ECO:0008006" key="3">
    <source>
        <dbReference type="Google" id="ProtNLM"/>
    </source>
</evidence>
<gene>
    <name evidence="1" type="ORF">C3F09_06325</name>
</gene>
<dbReference type="SUPFAM" id="SSF56935">
    <property type="entry name" value="Porins"/>
    <property type="match status" value="1"/>
</dbReference>
<protein>
    <recommendedName>
        <fullName evidence="3">TonB-dependent receptor</fullName>
    </recommendedName>
</protein>
<dbReference type="EMBL" id="PQAP01000080">
    <property type="protein sequence ID" value="PWB72582.1"/>
    <property type="molecule type" value="Genomic_DNA"/>
</dbReference>
<proteinExistence type="predicted"/>
<sequence>MLGPNFYGNFSGNFLGAGARSIGMGQAFYAVSDDISAVTWNPAGLVGHEKPILGASFGSLRPRGSYVDAGPLSLARNQDFIEKQAGSLSNLDFLGFLSPIRIRGHQFVFSGAYSRQFEDYSTLYTTFSGQQPYWDQYGPFPDSLFDYNLVGTVKQRATPYAVNFGFGTRFYKTVDIGFAINVYTGKQYNVTTILTNVPSFNAPNLLGNQTVVADQQINMLDTFKFSGVNFTLGAKGTAGKFSYAALVKSGFDLNVKGGLTFSDTVKYNGRTQSDLTYTIFADNQLIKLSIPWTLAGGVAYKAKENLLLAADLEYRPYSGKMVNRRDSTRIRAGTNNEEFFTTIDPGWFN</sequence>
<accession>A0A855X3Q3</accession>
<dbReference type="Gene3D" id="2.40.160.60">
    <property type="entry name" value="Outer membrane protein transport protein (OMPP1/FadL/TodX)"/>
    <property type="match status" value="1"/>
</dbReference>
<comment type="caution">
    <text evidence="1">The sequence shown here is derived from an EMBL/GenBank/DDBJ whole genome shotgun (WGS) entry which is preliminary data.</text>
</comment>
<dbReference type="AlphaFoldDB" id="A0A855X3Q3"/>
<reference evidence="1 2" key="1">
    <citation type="journal article" date="2018" name="ISME J.">
        <title>A methanotrophic archaeon couples anaerobic oxidation of methane to Fe(III) reduction.</title>
        <authorList>
            <person name="Cai C."/>
            <person name="Leu A.O."/>
            <person name="Xie G.J."/>
            <person name="Guo J."/>
            <person name="Feng Y."/>
            <person name="Zhao J.X."/>
            <person name="Tyson G.W."/>
            <person name="Yuan Z."/>
            <person name="Hu S."/>
        </authorList>
    </citation>
    <scope>NUCLEOTIDE SEQUENCE [LARGE SCALE GENOMIC DNA]</scope>
    <source>
        <strain evidence="1">FeB_12</strain>
    </source>
</reference>
<dbReference type="Proteomes" id="UP000250918">
    <property type="component" value="Unassembled WGS sequence"/>
</dbReference>
<organism evidence="1 2">
    <name type="scientific">candidate division GN15 bacterium</name>
    <dbReference type="NCBI Taxonomy" id="2072418"/>
    <lineage>
        <taxon>Bacteria</taxon>
        <taxon>candidate division GN15</taxon>
    </lineage>
</organism>
<evidence type="ECO:0000313" key="1">
    <source>
        <dbReference type="EMBL" id="PWB72582.1"/>
    </source>
</evidence>
<feature type="non-terminal residue" evidence="1">
    <location>
        <position position="349"/>
    </location>
</feature>
<evidence type="ECO:0000313" key="2">
    <source>
        <dbReference type="Proteomes" id="UP000250918"/>
    </source>
</evidence>